<dbReference type="GO" id="GO:0003700">
    <property type="term" value="F:DNA-binding transcription factor activity"/>
    <property type="evidence" value="ECO:0007669"/>
    <property type="project" value="TreeGrafter"/>
</dbReference>
<dbReference type="InterPro" id="IPR010982">
    <property type="entry name" value="Lambda_DNA-bd_dom_sf"/>
</dbReference>
<dbReference type="Pfam" id="PF01381">
    <property type="entry name" value="HTH_3"/>
    <property type="match status" value="1"/>
</dbReference>
<dbReference type="AlphaFoldDB" id="A0A564UA25"/>
<evidence type="ECO:0000256" key="1">
    <source>
        <dbReference type="ARBA" id="ARBA00023125"/>
    </source>
</evidence>
<dbReference type="Gene3D" id="1.10.260.40">
    <property type="entry name" value="lambda repressor-like DNA-binding domains"/>
    <property type="match status" value="1"/>
</dbReference>
<dbReference type="EMBL" id="CABHNM010000052">
    <property type="protein sequence ID" value="VUX16340.1"/>
    <property type="molecule type" value="Genomic_DNA"/>
</dbReference>
<reference evidence="3 4" key="1">
    <citation type="submission" date="2019-07" db="EMBL/GenBank/DDBJ databases">
        <authorList>
            <person name="Hibberd C M."/>
            <person name="Gehrig L. J."/>
            <person name="Chang H.-W."/>
            <person name="Venkatesh S."/>
        </authorList>
    </citation>
    <scope>NUCLEOTIDE SEQUENCE [LARGE SCALE GENOMIC DNA]</scope>
    <source>
        <strain evidence="3">Dorea_longicatena_SSTS_Bg7063</strain>
    </source>
</reference>
<dbReference type="SMART" id="SM00530">
    <property type="entry name" value="HTH_XRE"/>
    <property type="match status" value="1"/>
</dbReference>
<protein>
    <submittedName>
        <fullName evidence="3">HTH-type transcriptional regulator ImmR</fullName>
    </submittedName>
</protein>
<dbReference type="PANTHER" id="PTHR46797:SF1">
    <property type="entry name" value="METHYLPHOSPHONATE SYNTHASE"/>
    <property type="match status" value="1"/>
</dbReference>
<name>A0A564UA25_9FIRM</name>
<evidence type="ECO:0000313" key="4">
    <source>
        <dbReference type="Proteomes" id="UP000398619"/>
    </source>
</evidence>
<dbReference type="InterPro" id="IPR050807">
    <property type="entry name" value="TransReg_Diox_bact_type"/>
</dbReference>
<dbReference type="PROSITE" id="PS50943">
    <property type="entry name" value="HTH_CROC1"/>
    <property type="match status" value="1"/>
</dbReference>
<evidence type="ECO:0000259" key="2">
    <source>
        <dbReference type="PROSITE" id="PS50943"/>
    </source>
</evidence>
<dbReference type="RefSeq" id="WP_173690035.1">
    <property type="nucleotide sequence ID" value="NZ_CABHNM010000052.1"/>
</dbReference>
<sequence>MDKKVRHIDFSFGTSLRNAREKRNYKREQIAERAEISPRFLAAIESGRRKPSLDVLIRLVNAIGASFDEILAPQTNTDSEIVDRIRRLVPQCSQRDQELLLALIDKMLDTKENNANK</sequence>
<evidence type="ECO:0000313" key="3">
    <source>
        <dbReference type="EMBL" id="VUX16340.1"/>
    </source>
</evidence>
<dbReference type="Proteomes" id="UP000398619">
    <property type="component" value="Unassembled WGS sequence"/>
</dbReference>
<keyword evidence="1" id="KW-0238">DNA-binding</keyword>
<dbReference type="GO" id="GO:0005829">
    <property type="term" value="C:cytosol"/>
    <property type="evidence" value="ECO:0007669"/>
    <property type="project" value="TreeGrafter"/>
</dbReference>
<accession>A0A564UA25</accession>
<dbReference type="InterPro" id="IPR001387">
    <property type="entry name" value="Cro/C1-type_HTH"/>
</dbReference>
<dbReference type="GO" id="GO:0003677">
    <property type="term" value="F:DNA binding"/>
    <property type="evidence" value="ECO:0007669"/>
    <property type="project" value="UniProtKB-KW"/>
</dbReference>
<dbReference type="PANTHER" id="PTHR46797">
    <property type="entry name" value="HTH-TYPE TRANSCRIPTIONAL REGULATOR"/>
    <property type="match status" value="1"/>
</dbReference>
<gene>
    <name evidence="3" type="primary">immR_4</name>
    <name evidence="3" type="ORF">DLSSTS7063_02273</name>
</gene>
<dbReference type="SUPFAM" id="SSF47413">
    <property type="entry name" value="lambda repressor-like DNA-binding domains"/>
    <property type="match status" value="1"/>
</dbReference>
<proteinExistence type="predicted"/>
<feature type="domain" description="HTH cro/C1-type" evidence="2">
    <location>
        <begin position="16"/>
        <end position="70"/>
    </location>
</feature>
<organism evidence="3 4">
    <name type="scientific">Dorea longicatena</name>
    <dbReference type="NCBI Taxonomy" id="88431"/>
    <lineage>
        <taxon>Bacteria</taxon>
        <taxon>Bacillati</taxon>
        <taxon>Bacillota</taxon>
        <taxon>Clostridia</taxon>
        <taxon>Lachnospirales</taxon>
        <taxon>Lachnospiraceae</taxon>
        <taxon>Dorea</taxon>
    </lineage>
</organism>
<dbReference type="CDD" id="cd00093">
    <property type="entry name" value="HTH_XRE"/>
    <property type="match status" value="1"/>
</dbReference>